<dbReference type="SUPFAM" id="SSF47413">
    <property type="entry name" value="lambda repressor-like DNA-binding domains"/>
    <property type="match status" value="1"/>
</dbReference>
<dbReference type="KEGG" id="aex:Astex_2434"/>
<dbReference type="OrthoDB" id="2986852at2"/>
<reference evidence="4" key="1">
    <citation type="submission" date="2010-12" db="EMBL/GenBank/DDBJ databases">
        <title>Complete sequence of chromosome 2 of Asticcacaulis excentricus CB 48.</title>
        <authorList>
            <consortium name="US DOE Joint Genome Institute"/>
            <person name="Lucas S."/>
            <person name="Copeland A."/>
            <person name="Lapidus A."/>
            <person name="Cheng J.-F."/>
            <person name="Bruce D."/>
            <person name="Goodwin L."/>
            <person name="Pitluck S."/>
            <person name="Teshima H."/>
            <person name="Davenport K."/>
            <person name="Detter J.C."/>
            <person name="Han C."/>
            <person name="Tapia R."/>
            <person name="Land M."/>
            <person name="Hauser L."/>
            <person name="Jeffries C."/>
            <person name="Kyrpides N."/>
            <person name="Ivanova N."/>
            <person name="Ovchinnikova G."/>
            <person name="Brun Y.V."/>
            <person name="Woyke T."/>
        </authorList>
    </citation>
    <scope>NUCLEOTIDE SEQUENCE [LARGE SCALE GENOMIC DNA]</scope>
    <source>
        <strain evidence="4">ATCC 15261 / DSM 4724 / KCTC 12464 / NCIMB 9791 / VKM B-1370 / CB 48</strain>
    </source>
</reference>
<dbReference type="RefSeq" id="WP_013479912.1">
    <property type="nucleotide sequence ID" value="NC_014817.1"/>
</dbReference>
<evidence type="ECO:0000313" key="4">
    <source>
        <dbReference type="Proteomes" id="UP000001492"/>
    </source>
</evidence>
<dbReference type="HOGENOM" id="CLU_066192_29_1_5"/>
<dbReference type="STRING" id="573065.Astex_2434"/>
<dbReference type="GO" id="GO:0003700">
    <property type="term" value="F:DNA-binding transcription factor activity"/>
    <property type="evidence" value="ECO:0007669"/>
    <property type="project" value="TreeGrafter"/>
</dbReference>
<dbReference type="Proteomes" id="UP000001492">
    <property type="component" value="Chromosome 2"/>
</dbReference>
<evidence type="ECO:0000313" key="3">
    <source>
        <dbReference type="EMBL" id="ADU14085.1"/>
    </source>
</evidence>
<evidence type="ECO:0000259" key="2">
    <source>
        <dbReference type="PROSITE" id="PS50943"/>
    </source>
</evidence>
<dbReference type="InterPro" id="IPR001387">
    <property type="entry name" value="Cro/C1-type_HTH"/>
</dbReference>
<dbReference type="EMBL" id="CP002396">
    <property type="protein sequence ID" value="ADU14085.1"/>
    <property type="molecule type" value="Genomic_DNA"/>
</dbReference>
<dbReference type="GO" id="GO:0005829">
    <property type="term" value="C:cytosol"/>
    <property type="evidence" value="ECO:0007669"/>
    <property type="project" value="TreeGrafter"/>
</dbReference>
<sequence>MDVEALVGLNVARLRTERGLSQLELALRCEILTQGYISKLEAGKRNPTVVIQYLLAEALGVEVGALFSRENVPATILAGPVIIRSTRSKKAFVDTKLNR</sequence>
<dbReference type="Pfam" id="PF01381">
    <property type="entry name" value="HTH_3"/>
    <property type="match status" value="1"/>
</dbReference>
<dbReference type="PANTHER" id="PTHR46797">
    <property type="entry name" value="HTH-TYPE TRANSCRIPTIONAL REGULATOR"/>
    <property type="match status" value="1"/>
</dbReference>
<protein>
    <submittedName>
        <fullName evidence="3">Helix-turn-helix domain protein</fullName>
    </submittedName>
</protein>
<dbReference type="InterPro" id="IPR050807">
    <property type="entry name" value="TransReg_Diox_bact_type"/>
</dbReference>
<accession>E8RUN5</accession>
<keyword evidence="4" id="KW-1185">Reference proteome</keyword>
<evidence type="ECO:0000256" key="1">
    <source>
        <dbReference type="ARBA" id="ARBA00023125"/>
    </source>
</evidence>
<dbReference type="GO" id="GO:0003677">
    <property type="term" value="F:DNA binding"/>
    <property type="evidence" value="ECO:0007669"/>
    <property type="project" value="UniProtKB-KW"/>
</dbReference>
<feature type="domain" description="HTH cro/C1-type" evidence="2">
    <location>
        <begin position="11"/>
        <end position="66"/>
    </location>
</feature>
<dbReference type="CDD" id="cd00093">
    <property type="entry name" value="HTH_XRE"/>
    <property type="match status" value="1"/>
</dbReference>
<dbReference type="PROSITE" id="PS50943">
    <property type="entry name" value="HTH_CROC1"/>
    <property type="match status" value="1"/>
</dbReference>
<dbReference type="InterPro" id="IPR010982">
    <property type="entry name" value="Lambda_DNA-bd_dom_sf"/>
</dbReference>
<name>E8RUN5_ASTEC</name>
<dbReference type="PANTHER" id="PTHR46797:SF1">
    <property type="entry name" value="METHYLPHOSPHONATE SYNTHASE"/>
    <property type="match status" value="1"/>
</dbReference>
<gene>
    <name evidence="3" type="ordered locus">Astex_2434</name>
</gene>
<dbReference type="AlphaFoldDB" id="E8RUN5"/>
<proteinExistence type="predicted"/>
<keyword evidence="1" id="KW-0238">DNA-binding</keyword>
<dbReference type="eggNOG" id="COG1396">
    <property type="taxonomic scope" value="Bacteria"/>
</dbReference>
<dbReference type="Gene3D" id="1.10.260.40">
    <property type="entry name" value="lambda repressor-like DNA-binding domains"/>
    <property type="match status" value="1"/>
</dbReference>
<dbReference type="SMART" id="SM00530">
    <property type="entry name" value="HTH_XRE"/>
    <property type="match status" value="1"/>
</dbReference>
<organism evidence="3 4">
    <name type="scientific">Asticcacaulis excentricus (strain ATCC 15261 / DSM 4724 / KCTC 12464 / NCIMB 9791 / VKM B-1370 / CB 48)</name>
    <dbReference type="NCBI Taxonomy" id="573065"/>
    <lineage>
        <taxon>Bacteria</taxon>
        <taxon>Pseudomonadati</taxon>
        <taxon>Pseudomonadota</taxon>
        <taxon>Alphaproteobacteria</taxon>
        <taxon>Caulobacterales</taxon>
        <taxon>Caulobacteraceae</taxon>
        <taxon>Asticcacaulis</taxon>
    </lineage>
</organism>